<evidence type="ECO:0000313" key="3">
    <source>
        <dbReference type="EMBL" id="CDO85825.1"/>
    </source>
</evidence>
<proteinExistence type="predicted"/>
<keyword evidence="3" id="KW-0456">Lyase</keyword>
<name>A0A024JPP6_9MYCO</name>
<dbReference type="SUPFAM" id="SSF54593">
    <property type="entry name" value="Glyoxalase/Bleomycin resistance protein/Dihydroxybiphenyl dioxygenase"/>
    <property type="match status" value="1"/>
</dbReference>
<dbReference type="InterPro" id="IPR051785">
    <property type="entry name" value="MMCE/EMCE_epimerase"/>
</dbReference>
<keyword evidence="1" id="KW-0479">Metal-binding</keyword>
<dbReference type="GO" id="GO:0046872">
    <property type="term" value="F:metal ion binding"/>
    <property type="evidence" value="ECO:0007669"/>
    <property type="project" value="UniProtKB-KW"/>
</dbReference>
<dbReference type="Gene3D" id="3.10.180.10">
    <property type="entry name" value="2,3-Dihydroxybiphenyl 1,2-Dioxygenase, domain 1"/>
    <property type="match status" value="1"/>
</dbReference>
<dbReference type="InterPro" id="IPR004360">
    <property type="entry name" value="Glyas_Fos-R_dOase_dom"/>
</dbReference>
<dbReference type="OrthoDB" id="317332at2"/>
<feature type="domain" description="VOC" evidence="2">
    <location>
        <begin position="11"/>
        <end position="146"/>
    </location>
</feature>
<dbReference type="CDD" id="cd06587">
    <property type="entry name" value="VOC"/>
    <property type="match status" value="1"/>
</dbReference>
<dbReference type="Pfam" id="PF00903">
    <property type="entry name" value="Glyoxalase"/>
    <property type="match status" value="1"/>
</dbReference>
<dbReference type="GO" id="GO:0046491">
    <property type="term" value="P:L-methylmalonyl-CoA metabolic process"/>
    <property type="evidence" value="ECO:0007669"/>
    <property type="project" value="TreeGrafter"/>
</dbReference>
<sequence>MTGESVLDDVAFCHLVVGVTDMDRALTFYRDLLGMEVVFESLISGEPFDAVLHATRKQEGRVVGGLLGGLMIELLSIGANPPEGKPPRRGITGIHNVSLSVTDLDDTHRRVVGAGYAPDQEPFEIGGVRMFFVKDPDGTPVEFIELPDGVRSTYEMHRGVRLQMGPVR</sequence>
<gene>
    <name evidence="3" type="ORF">BN973_00158</name>
</gene>
<dbReference type="EMBL" id="HG964446">
    <property type="protein sequence ID" value="CDO85825.1"/>
    <property type="molecule type" value="Genomic_DNA"/>
</dbReference>
<dbReference type="GO" id="GO:0004493">
    <property type="term" value="F:methylmalonyl-CoA epimerase activity"/>
    <property type="evidence" value="ECO:0007669"/>
    <property type="project" value="TreeGrafter"/>
</dbReference>
<dbReference type="HOGENOM" id="CLU_046006_2_2_11"/>
<dbReference type="InterPro" id="IPR029068">
    <property type="entry name" value="Glyas_Bleomycin-R_OHBP_Dase"/>
</dbReference>
<reference evidence="3" key="1">
    <citation type="journal article" date="2014" name="Genome Announc.">
        <title>Draft Genome Sequence of Mycobacterium triplex DSM 44626.</title>
        <authorList>
            <person name="Sassi M."/>
            <person name="Croce O."/>
            <person name="Robert C."/>
            <person name="Raoult D."/>
            <person name="Drancourt M."/>
        </authorList>
    </citation>
    <scope>NUCLEOTIDE SEQUENCE [LARGE SCALE GENOMIC DNA]</scope>
    <source>
        <strain evidence="3">DSM 44626</strain>
    </source>
</reference>
<evidence type="ECO:0000256" key="1">
    <source>
        <dbReference type="ARBA" id="ARBA00022723"/>
    </source>
</evidence>
<organism evidence="3">
    <name type="scientific">Mycobacterium triplex</name>
    <dbReference type="NCBI Taxonomy" id="47839"/>
    <lineage>
        <taxon>Bacteria</taxon>
        <taxon>Bacillati</taxon>
        <taxon>Actinomycetota</taxon>
        <taxon>Actinomycetes</taxon>
        <taxon>Mycobacteriales</taxon>
        <taxon>Mycobacteriaceae</taxon>
        <taxon>Mycobacterium</taxon>
        <taxon>Mycobacterium simiae complex</taxon>
    </lineage>
</organism>
<dbReference type="InterPro" id="IPR037523">
    <property type="entry name" value="VOC_core"/>
</dbReference>
<dbReference type="RefSeq" id="WP_084163247.1">
    <property type="nucleotide sequence ID" value="NZ_HG964446.1"/>
</dbReference>
<dbReference type="STRING" id="47839.BN973_00158"/>
<dbReference type="PROSITE" id="PS51819">
    <property type="entry name" value="VOC"/>
    <property type="match status" value="1"/>
</dbReference>
<evidence type="ECO:0000259" key="2">
    <source>
        <dbReference type="PROSITE" id="PS51819"/>
    </source>
</evidence>
<protein>
    <submittedName>
        <fullName evidence="3">Lactoylglutathione lyase, putative</fullName>
    </submittedName>
</protein>
<dbReference type="GO" id="GO:0016829">
    <property type="term" value="F:lyase activity"/>
    <property type="evidence" value="ECO:0007669"/>
    <property type="project" value="UniProtKB-KW"/>
</dbReference>
<reference evidence="3" key="2">
    <citation type="submission" date="2014-04" db="EMBL/GenBank/DDBJ databases">
        <authorList>
            <person name="Xu Y.W."/>
            <person name="Yang Q."/>
        </authorList>
    </citation>
    <scope>NUCLEOTIDE SEQUENCE</scope>
    <source>
        <strain evidence="3">DSM 44626</strain>
    </source>
</reference>
<dbReference type="PANTHER" id="PTHR43048:SF3">
    <property type="entry name" value="METHYLMALONYL-COA EPIMERASE, MITOCHONDRIAL"/>
    <property type="match status" value="1"/>
</dbReference>
<dbReference type="eggNOG" id="COG0346">
    <property type="taxonomic scope" value="Bacteria"/>
</dbReference>
<dbReference type="AlphaFoldDB" id="A0A024JPP6"/>
<dbReference type="Proteomes" id="UP000028880">
    <property type="component" value="Unassembled WGS sequence"/>
</dbReference>
<accession>A0A024JPP6</accession>
<dbReference type="PANTHER" id="PTHR43048">
    <property type="entry name" value="METHYLMALONYL-COA EPIMERASE"/>
    <property type="match status" value="1"/>
</dbReference>